<protein>
    <recommendedName>
        <fullName evidence="3">Ketoreductase domain-containing protein</fullName>
    </recommendedName>
</protein>
<evidence type="ECO:0000256" key="1">
    <source>
        <dbReference type="ARBA" id="ARBA00006484"/>
    </source>
</evidence>
<gene>
    <name evidence="4" type="ORF">CLV47_112123</name>
</gene>
<dbReference type="EMBL" id="PVUE01000012">
    <property type="protein sequence ID" value="PRZ41090.1"/>
    <property type="molecule type" value="Genomic_DNA"/>
</dbReference>
<accession>A0A2T0ZXL2</accession>
<dbReference type="InterPro" id="IPR036291">
    <property type="entry name" value="NAD(P)-bd_dom_sf"/>
</dbReference>
<dbReference type="InterPro" id="IPR057326">
    <property type="entry name" value="KR_dom"/>
</dbReference>
<dbReference type="SMART" id="SM00822">
    <property type="entry name" value="PKS_KR"/>
    <property type="match status" value="1"/>
</dbReference>
<dbReference type="InterPro" id="IPR020904">
    <property type="entry name" value="Sc_DH/Rdtase_CS"/>
</dbReference>
<dbReference type="Proteomes" id="UP000237752">
    <property type="component" value="Unassembled WGS sequence"/>
</dbReference>
<dbReference type="PANTHER" id="PTHR44196:SF1">
    <property type="entry name" value="DEHYDROGENASE_REDUCTASE SDR FAMILY MEMBER 7B"/>
    <property type="match status" value="1"/>
</dbReference>
<dbReference type="AlphaFoldDB" id="A0A2T0ZXL2"/>
<dbReference type="PANTHER" id="PTHR44196">
    <property type="entry name" value="DEHYDROGENASE/REDUCTASE SDR FAMILY MEMBER 7B"/>
    <property type="match status" value="1"/>
</dbReference>
<dbReference type="GO" id="GO:0016491">
    <property type="term" value="F:oxidoreductase activity"/>
    <property type="evidence" value="ECO:0007669"/>
    <property type="project" value="UniProtKB-KW"/>
</dbReference>
<keyword evidence="2" id="KW-0560">Oxidoreductase</keyword>
<sequence length="254" mass="27204">MRVTGSRVVITGASSGIGYATARLLARRGCDLVLTGRDEHRLEALSARVNGQYVVADLASAEELCTLGNRLLAGEVPDLIVFAAGIGMAAHASAHADDAVERLLAVNLLAPMRLTRMLLPTMIRRRHGHLVFVSSIAGALGVPMESAYSASKGGLTLFADSLRGEIAGSGVGVTTVLPGVVDTEFFRNRGVPYQRRVPRPIPPMRVAKATVRAVERERGQVVTPRWLRGPIVVRALAPTTYDRLANRLSGQRPQ</sequence>
<evidence type="ECO:0000313" key="5">
    <source>
        <dbReference type="Proteomes" id="UP000237752"/>
    </source>
</evidence>
<evidence type="ECO:0000256" key="2">
    <source>
        <dbReference type="ARBA" id="ARBA00023002"/>
    </source>
</evidence>
<dbReference type="OrthoDB" id="151996at2"/>
<keyword evidence="5" id="KW-1185">Reference proteome</keyword>
<dbReference type="PRINTS" id="PR00081">
    <property type="entry name" value="GDHRDH"/>
</dbReference>
<reference evidence="4 5" key="1">
    <citation type="submission" date="2018-03" db="EMBL/GenBank/DDBJ databases">
        <title>Genomic Encyclopedia of Archaeal and Bacterial Type Strains, Phase II (KMG-II): from individual species to whole genera.</title>
        <authorList>
            <person name="Goeker M."/>
        </authorList>
    </citation>
    <scope>NUCLEOTIDE SEQUENCE [LARGE SCALE GENOMIC DNA]</scope>
    <source>
        <strain evidence="4 5">DSM 100065</strain>
    </source>
</reference>
<dbReference type="GO" id="GO:0016020">
    <property type="term" value="C:membrane"/>
    <property type="evidence" value="ECO:0007669"/>
    <property type="project" value="TreeGrafter"/>
</dbReference>
<evidence type="ECO:0000259" key="3">
    <source>
        <dbReference type="SMART" id="SM00822"/>
    </source>
</evidence>
<name>A0A2T0ZXL2_9ACTN</name>
<evidence type="ECO:0000313" key="4">
    <source>
        <dbReference type="EMBL" id="PRZ41090.1"/>
    </source>
</evidence>
<proteinExistence type="inferred from homology"/>
<comment type="caution">
    <text evidence="4">The sequence shown here is derived from an EMBL/GenBank/DDBJ whole genome shotgun (WGS) entry which is preliminary data.</text>
</comment>
<comment type="similarity">
    <text evidence="1">Belongs to the short-chain dehydrogenases/reductases (SDR) family.</text>
</comment>
<dbReference type="PROSITE" id="PS00061">
    <property type="entry name" value="ADH_SHORT"/>
    <property type="match status" value="1"/>
</dbReference>
<feature type="domain" description="Ketoreductase" evidence="3">
    <location>
        <begin position="6"/>
        <end position="184"/>
    </location>
</feature>
<organism evidence="4 5">
    <name type="scientific">Antricoccus suffuscus</name>
    <dbReference type="NCBI Taxonomy" id="1629062"/>
    <lineage>
        <taxon>Bacteria</taxon>
        <taxon>Bacillati</taxon>
        <taxon>Actinomycetota</taxon>
        <taxon>Actinomycetes</taxon>
        <taxon>Geodermatophilales</taxon>
        <taxon>Antricoccaceae</taxon>
        <taxon>Antricoccus</taxon>
    </lineage>
</organism>
<dbReference type="InterPro" id="IPR002347">
    <property type="entry name" value="SDR_fam"/>
</dbReference>
<dbReference type="Pfam" id="PF00106">
    <property type="entry name" value="adh_short"/>
    <property type="match status" value="1"/>
</dbReference>
<dbReference type="RefSeq" id="WP_106349738.1">
    <property type="nucleotide sequence ID" value="NZ_PVUE01000012.1"/>
</dbReference>
<dbReference type="SUPFAM" id="SSF51735">
    <property type="entry name" value="NAD(P)-binding Rossmann-fold domains"/>
    <property type="match status" value="1"/>
</dbReference>
<dbReference type="Gene3D" id="3.40.50.720">
    <property type="entry name" value="NAD(P)-binding Rossmann-like Domain"/>
    <property type="match status" value="1"/>
</dbReference>